<proteinExistence type="predicted"/>
<evidence type="ECO:0000313" key="3">
    <source>
        <dbReference type="Proteomes" id="UP000006101"/>
    </source>
</evidence>
<organism evidence="2 3">
    <name type="scientific">Candidatus Nitrosopumilus koreensis AR1</name>
    <dbReference type="NCBI Taxonomy" id="1229908"/>
    <lineage>
        <taxon>Archaea</taxon>
        <taxon>Nitrososphaerota</taxon>
        <taxon>Nitrososphaeria</taxon>
        <taxon>Nitrosopumilales</taxon>
        <taxon>Nitrosopumilaceae</taxon>
        <taxon>Nitrosopumilus</taxon>
    </lineage>
</organism>
<evidence type="ECO:0000256" key="1">
    <source>
        <dbReference type="SAM" id="Coils"/>
    </source>
</evidence>
<name>K0B7L8_9ARCH</name>
<dbReference type="HOGENOM" id="CLU_822841_0_0_2"/>
<evidence type="ECO:0000313" key="2">
    <source>
        <dbReference type="EMBL" id="AFS81494.1"/>
    </source>
</evidence>
<protein>
    <submittedName>
        <fullName evidence="2">Uncharacterized protein</fullName>
    </submittedName>
</protein>
<reference evidence="2 3" key="1">
    <citation type="journal article" date="2012" name="J. Bacteriol.">
        <title>Draft Genome Sequence of an Ammonia-Oxidizing Archaeon, "Candidatus Nitrosopumilus koreensis" AR1, from Marine Sediment.</title>
        <authorList>
            <person name="Park S.J."/>
            <person name="Kim J.G."/>
            <person name="Jung M.Y."/>
            <person name="Kim S.J."/>
            <person name="Cha I.T."/>
            <person name="Kwon K."/>
            <person name="Lee J.H."/>
            <person name="Rhee S.K."/>
        </authorList>
    </citation>
    <scope>NUCLEOTIDE SEQUENCE [LARGE SCALE GENOMIC DNA]</scope>
    <source>
        <strain evidence="2 3">AR1</strain>
    </source>
</reference>
<dbReference type="Proteomes" id="UP000006101">
    <property type="component" value="Chromosome"/>
</dbReference>
<dbReference type="AlphaFoldDB" id="K0B7L8"/>
<dbReference type="KEGG" id="nkr:NKOR_08165"/>
<dbReference type="GeneID" id="13724478"/>
<gene>
    <name evidence="2" type="ORF">NKOR_08165</name>
</gene>
<sequence length="337" mass="36416">MKQNSITVFAMIAMMLCATTALSIPPTFAQTQVGVGIGAEVKIGTENKNDSPDDSEDKTKSETRIAVSVNNGKATVQIDFDGETDAYVLETDDEATIIASIESQTGLSEDEIRSIWDFKVKSDMGAQVKSEEKSEMESKTSVSVSAMASAENSNDAKVKAMQVIAELKQRLTELENRFQTIMLKLESGTYFGKTPGGDDVTNNYHLTLDGKAVAISDATTQVDYSGELFLESIFARDGQSKFKVTGGHIEIDGETYEVLFGKTRASPGFSGETNTMVVIAHVIDNNQNPTTVKLLVKAENNFEGDFGTSPESFNVVMPSSKVSSQWFLDGSGKVTLV</sequence>
<keyword evidence="1" id="KW-0175">Coiled coil</keyword>
<feature type="coiled-coil region" evidence="1">
    <location>
        <begin position="150"/>
        <end position="184"/>
    </location>
</feature>
<dbReference type="PATRIC" id="fig|1229908.8.peg.1773"/>
<dbReference type="RefSeq" id="WP_014963873.1">
    <property type="nucleotide sequence ID" value="NC_018655.1"/>
</dbReference>
<accession>K0B7L8</accession>
<keyword evidence="3" id="KW-1185">Reference proteome</keyword>
<dbReference type="EMBL" id="CP003842">
    <property type="protein sequence ID" value="AFS81494.1"/>
    <property type="molecule type" value="Genomic_DNA"/>
</dbReference>